<organism evidence="1 2">
    <name type="scientific">Coprinopsis marcescibilis</name>
    <name type="common">Agaric fungus</name>
    <name type="synonym">Psathyrella marcescibilis</name>
    <dbReference type="NCBI Taxonomy" id="230819"/>
    <lineage>
        <taxon>Eukaryota</taxon>
        <taxon>Fungi</taxon>
        <taxon>Dikarya</taxon>
        <taxon>Basidiomycota</taxon>
        <taxon>Agaricomycotina</taxon>
        <taxon>Agaricomycetes</taxon>
        <taxon>Agaricomycetidae</taxon>
        <taxon>Agaricales</taxon>
        <taxon>Agaricineae</taxon>
        <taxon>Psathyrellaceae</taxon>
        <taxon>Coprinopsis</taxon>
    </lineage>
</organism>
<dbReference type="Gene3D" id="1.10.10.60">
    <property type="entry name" value="Homeodomain-like"/>
    <property type="match status" value="1"/>
</dbReference>
<sequence length="74" mass="8188">MDSQKDKNSPTKKLVTRANTAQTAILVAAFEKQTSTTTERLESLSKETGLYVCAEILINRDFLGIPTLCRRSSP</sequence>
<keyword evidence="2" id="KW-1185">Reference proteome</keyword>
<accession>A0A5C3L4T3</accession>
<reference evidence="1 2" key="1">
    <citation type="journal article" date="2019" name="Nat. Ecol. Evol.">
        <title>Megaphylogeny resolves global patterns of mushroom evolution.</title>
        <authorList>
            <person name="Varga T."/>
            <person name="Krizsan K."/>
            <person name="Foldi C."/>
            <person name="Dima B."/>
            <person name="Sanchez-Garcia M."/>
            <person name="Sanchez-Ramirez S."/>
            <person name="Szollosi G.J."/>
            <person name="Szarkandi J.G."/>
            <person name="Papp V."/>
            <person name="Albert L."/>
            <person name="Andreopoulos W."/>
            <person name="Angelini C."/>
            <person name="Antonin V."/>
            <person name="Barry K.W."/>
            <person name="Bougher N.L."/>
            <person name="Buchanan P."/>
            <person name="Buyck B."/>
            <person name="Bense V."/>
            <person name="Catcheside P."/>
            <person name="Chovatia M."/>
            <person name="Cooper J."/>
            <person name="Damon W."/>
            <person name="Desjardin D."/>
            <person name="Finy P."/>
            <person name="Geml J."/>
            <person name="Haridas S."/>
            <person name="Hughes K."/>
            <person name="Justo A."/>
            <person name="Karasinski D."/>
            <person name="Kautmanova I."/>
            <person name="Kiss B."/>
            <person name="Kocsube S."/>
            <person name="Kotiranta H."/>
            <person name="LaButti K.M."/>
            <person name="Lechner B.E."/>
            <person name="Liimatainen K."/>
            <person name="Lipzen A."/>
            <person name="Lukacs Z."/>
            <person name="Mihaltcheva S."/>
            <person name="Morgado L.N."/>
            <person name="Niskanen T."/>
            <person name="Noordeloos M.E."/>
            <person name="Ohm R.A."/>
            <person name="Ortiz-Santana B."/>
            <person name="Ovrebo C."/>
            <person name="Racz N."/>
            <person name="Riley R."/>
            <person name="Savchenko A."/>
            <person name="Shiryaev A."/>
            <person name="Soop K."/>
            <person name="Spirin V."/>
            <person name="Szebenyi C."/>
            <person name="Tomsovsky M."/>
            <person name="Tulloss R.E."/>
            <person name="Uehling J."/>
            <person name="Grigoriev I.V."/>
            <person name="Vagvolgyi C."/>
            <person name="Papp T."/>
            <person name="Martin F.M."/>
            <person name="Miettinen O."/>
            <person name="Hibbett D.S."/>
            <person name="Nagy L.G."/>
        </authorList>
    </citation>
    <scope>NUCLEOTIDE SEQUENCE [LARGE SCALE GENOMIC DNA]</scope>
    <source>
        <strain evidence="1 2">CBS 121175</strain>
    </source>
</reference>
<proteinExistence type="predicted"/>
<dbReference type="EMBL" id="ML210163">
    <property type="protein sequence ID" value="TFK27612.1"/>
    <property type="molecule type" value="Genomic_DNA"/>
</dbReference>
<dbReference type="AlphaFoldDB" id="A0A5C3L4T3"/>
<evidence type="ECO:0000313" key="1">
    <source>
        <dbReference type="EMBL" id="TFK27612.1"/>
    </source>
</evidence>
<evidence type="ECO:0000313" key="2">
    <source>
        <dbReference type="Proteomes" id="UP000307440"/>
    </source>
</evidence>
<dbReference type="Proteomes" id="UP000307440">
    <property type="component" value="Unassembled WGS sequence"/>
</dbReference>
<name>A0A5C3L4T3_COPMA</name>
<gene>
    <name evidence="1" type="ORF">FA15DRAFT_666284</name>
</gene>
<protein>
    <submittedName>
        <fullName evidence="1">Uncharacterized protein</fullName>
    </submittedName>
</protein>